<name>A0AAV5TYM2_9BILA</name>
<dbReference type="GO" id="GO:0006508">
    <property type="term" value="P:proteolysis"/>
    <property type="evidence" value="ECO:0007669"/>
    <property type="project" value="InterPro"/>
</dbReference>
<feature type="domain" description="Dipeptidylpeptidase IV N-terminal" evidence="4">
    <location>
        <begin position="10"/>
        <end position="194"/>
    </location>
</feature>
<dbReference type="GO" id="GO:0005886">
    <property type="term" value="C:plasma membrane"/>
    <property type="evidence" value="ECO:0007669"/>
    <property type="project" value="TreeGrafter"/>
</dbReference>
<dbReference type="EMBL" id="BTSX01000005">
    <property type="protein sequence ID" value="GMS99620.1"/>
    <property type="molecule type" value="Genomic_DNA"/>
</dbReference>
<evidence type="ECO:0000259" key="4">
    <source>
        <dbReference type="Pfam" id="PF00930"/>
    </source>
</evidence>
<gene>
    <name evidence="5" type="ORF">PENTCL1PPCAC_21795</name>
</gene>
<sequence length="198" mass="23205">IMMTTFSRDYIYDYHYNMEYPKLGEQISSKTSLFIWSVETNKSISMDVQLDDNTAYPHLFDVSWMFLHGEQLVVATWANRWQNETAVTLCSYENATSSLVYQHKYEPNQWGIYADYNNLVYSNSSIFFLLPERRGDNAWQHIAKIDITTEFQFDSISFLPSGAYDIKRIVAYRAEKDIVVYLAQAPQPWNRHVYGTPA</sequence>
<proteinExistence type="predicted"/>
<dbReference type="InterPro" id="IPR050278">
    <property type="entry name" value="Serine_Prot_S9B/DPPIV"/>
</dbReference>
<dbReference type="Pfam" id="PF00930">
    <property type="entry name" value="DPPIV_N"/>
    <property type="match status" value="1"/>
</dbReference>
<evidence type="ECO:0000313" key="5">
    <source>
        <dbReference type="EMBL" id="GMS99620.1"/>
    </source>
</evidence>
<dbReference type="Proteomes" id="UP001432027">
    <property type="component" value="Unassembled WGS sequence"/>
</dbReference>
<keyword evidence="6" id="KW-1185">Reference proteome</keyword>
<dbReference type="GO" id="GO:0008239">
    <property type="term" value="F:dipeptidyl-peptidase activity"/>
    <property type="evidence" value="ECO:0007669"/>
    <property type="project" value="TreeGrafter"/>
</dbReference>
<keyword evidence="2" id="KW-0720">Serine protease</keyword>
<evidence type="ECO:0000256" key="3">
    <source>
        <dbReference type="ARBA" id="ARBA00023180"/>
    </source>
</evidence>
<keyword evidence="3" id="KW-0325">Glycoprotein</keyword>
<organism evidence="5 6">
    <name type="scientific">Pristionchus entomophagus</name>
    <dbReference type="NCBI Taxonomy" id="358040"/>
    <lineage>
        <taxon>Eukaryota</taxon>
        <taxon>Metazoa</taxon>
        <taxon>Ecdysozoa</taxon>
        <taxon>Nematoda</taxon>
        <taxon>Chromadorea</taxon>
        <taxon>Rhabditida</taxon>
        <taxon>Rhabditina</taxon>
        <taxon>Diplogasteromorpha</taxon>
        <taxon>Diplogasteroidea</taxon>
        <taxon>Neodiplogasteridae</taxon>
        <taxon>Pristionchus</taxon>
    </lineage>
</organism>
<dbReference type="InterPro" id="IPR002469">
    <property type="entry name" value="Peptidase_S9B_N"/>
</dbReference>
<dbReference type="GO" id="GO:0008236">
    <property type="term" value="F:serine-type peptidase activity"/>
    <property type="evidence" value="ECO:0007669"/>
    <property type="project" value="UniProtKB-KW"/>
</dbReference>
<comment type="caution">
    <text evidence="5">The sequence shown here is derived from an EMBL/GenBank/DDBJ whole genome shotgun (WGS) entry which is preliminary data.</text>
</comment>
<accession>A0AAV5TYM2</accession>
<dbReference type="PANTHER" id="PTHR11731">
    <property type="entry name" value="PROTEASE FAMILY S9B,C DIPEPTIDYL-PEPTIDASE IV-RELATED"/>
    <property type="match status" value="1"/>
</dbReference>
<keyword evidence="1" id="KW-0645">Protease</keyword>
<dbReference type="PANTHER" id="PTHR11731:SF200">
    <property type="entry name" value="DIPEPTIDYL PEPTIDASE 10, ISOFORM B"/>
    <property type="match status" value="1"/>
</dbReference>
<dbReference type="AlphaFoldDB" id="A0AAV5TYM2"/>
<dbReference type="Gene3D" id="2.140.10.30">
    <property type="entry name" value="Dipeptidylpeptidase IV, N-terminal domain"/>
    <property type="match status" value="1"/>
</dbReference>
<feature type="non-terminal residue" evidence="5">
    <location>
        <position position="1"/>
    </location>
</feature>
<protein>
    <recommendedName>
        <fullName evidence="4">Dipeptidylpeptidase IV N-terminal domain-containing protein</fullName>
    </recommendedName>
</protein>
<keyword evidence="1" id="KW-0031">Aminopeptidase</keyword>
<reference evidence="5" key="1">
    <citation type="submission" date="2023-10" db="EMBL/GenBank/DDBJ databases">
        <title>Genome assembly of Pristionchus species.</title>
        <authorList>
            <person name="Yoshida K."/>
            <person name="Sommer R.J."/>
        </authorList>
    </citation>
    <scope>NUCLEOTIDE SEQUENCE</scope>
    <source>
        <strain evidence="5">RS0144</strain>
    </source>
</reference>
<evidence type="ECO:0000256" key="1">
    <source>
        <dbReference type="ARBA" id="ARBA00022438"/>
    </source>
</evidence>
<evidence type="ECO:0000313" key="6">
    <source>
        <dbReference type="Proteomes" id="UP001432027"/>
    </source>
</evidence>
<feature type="non-terminal residue" evidence="5">
    <location>
        <position position="198"/>
    </location>
</feature>
<dbReference type="GO" id="GO:0004177">
    <property type="term" value="F:aminopeptidase activity"/>
    <property type="evidence" value="ECO:0007669"/>
    <property type="project" value="UniProtKB-KW"/>
</dbReference>
<keyword evidence="1" id="KW-0378">Hydrolase</keyword>
<evidence type="ECO:0000256" key="2">
    <source>
        <dbReference type="ARBA" id="ARBA00022825"/>
    </source>
</evidence>